<gene>
    <name evidence="2" type="ORF">FVD38_25950</name>
</gene>
<name>A0A5C7FP87_9BURK</name>
<accession>A0A5C7FP87</accession>
<protein>
    <recommendedName>
        <fullName evidence="4">Stability/partitioning determinant</fullName>
    </recommendedName>
</protein>
<dbReference type="RefSeq" id="WP_147937437.1">
    <property type="nucleotide sequence ID" value="NZ_VPFD01000049.1"/>
</dbReference>
<keyword evidence="3" id="KW-1185">Reference proteome</keyword>
<evidence type="ECO:0000313" key="2">
    <source>
        <dbReference type="EMBL" id="TXF95976.1"/>
    </source>
</evidence>
<proteinExistence type="predicted"/>
<evidence type="ECO:0008006" key="4">
    <source>
        <dbReference type="Google" id="ProtNLM"/>
    </source>
</evidence>
<evidence type="ECO:0000313" key="3">
    <source>
        <dbReference type="Proteomes" id="UP000321413"/>
    </source>
</evidence>
<reference evidence="2 3" key="1">
    <citation type="submission" date="2019-08" db="EMBL/GenBank/DDBJ databases">
        <title>Massilia golmudensis sp. nov., isolated from sand in the Qinghai-Tibetan Plateau.</title>
        <authorList>
            <person name="Zhang B."/>
        </authorList>
    </citation>
    <scope>NUCLEOTIDE SEQUENCE [LARGE SCALE GENOMIC DNA]</scope>
    <source>
        <strain evidence="2 3">GEM5</strain>
    </source>
</reference>
<organism evidence="2 3">
    <name type="scientific">Massilia arenae</name>
    <dbReference type="NCBI Taxonomy" id="2603288"/>
    <lineage>
        <taxon>Bacteria</taxon>
        <taxon>Pseudomonadati</taxon>
        <taxon>Pseudomonadota</taxon>
        <taxon>Betaproteobacteria</taxon>
        <taxon>Burkholderiales</taxon>
        <taxon>Oxalobacteraceae</taxon>
        <taxon>Telluria group</taxon>
        <taxon>Massilia</taxon>
    </lineage>
</organism>
<dbReference type="AlphaFoldDB" id="A0A5C7FP87"/>
<comment type="caution">
    <text evidence="2">The sequence shown here is derived from an EMBL/GenBank/DDBJ whole genome shotgun (WGS) entry which is preliminary data.</text>
</comment>
<feature type="region of interest" description="Disordered" evidence="1">
    <location>
        <begin position="1"/>
        <end position="86"/>
    </location>
</feature>
<dbReference type="EMBL" id="VPFD01000049">
    <property type="protein sequence ID" value="TXF95976.1"/>
    <property type="molecule type" value="Genomic_DNA"/>
</dbReference>
<dbReference type="Proteomes" id="UP000321413">
    <property type="component" value="Unassembled WGS sequence"/>
</dbReference>
<sequence length="129" mass="14251">MNERVNPFGDLGDFAPAPPKSKADIREVVDQVAEQHGFPSRQPVKSSVPANASMPVPTPAPKPQTVQVQPKEQLPSRRRTTGRSEQVNIKTTFAAKKRLMEISVERDMPLGEILERALAALENEWAKAN</sequence>
<evidence type="ECO:0000256" key="1">
    <source>
        <dbReference type="SAM" id="MobiDB-lite"/>
    </source>
</evidence>